<evidence type="ECO:0000256" key="1">
    <source>
        <dbReference type="ARBA" id="ARBA00006987"/>
    </source>
</evidence>
<dbReference type="STRING" id="1938817.SAMN06296008_10194"/>
<keyword evidence="2" id="KW-1133">Transmembrane helix</keyword>
<keyword evidence="3" id="KW-0675">Receptor</keyword>
<proteinExistence type="inferred from homology"/>
<dbReference type="InterPro" id="IPR005064">
    <property type="entry name" value="BUG"/>
</dbReference>
<keyword evidence="2" id="KW-0472">Membrane</keyword>
<feature type="transmembrane region" description="Helical" evidence="2">
    <location>
        <begin position="20"/>
        <end position="37"/>
    </location>
</feature>
<dbReference type="OrthoDB" id="8678477at2"/>
<dbReference type="Proteomes" id="UP000192708">
    <property type="component" value="Unassembled WGS sequence"/>
</dbReference>
<dbReference type="PANTHER" id="PTHR42928">
    <property type="entry name" value="TRICARBOXYLATE-BINDING PROTEIN"/>
    <property type="match status" value="1"/>
</dbReference>
<dbReference type="Gene3D" id="3.40.190.10">
    <property type="entry name" value="Periplasmic binding protein-like II"/>
    <property type="match status" value="1"/>
</dbReference>
<sequence>MQISQVLQKYFYLNFKTKSWPSVFLGVFLIPILGLAQPTNNTFPNKSINLEIPFAPGGNLDIIGRTLAPGLSKILGQSVVVENRAGAGGAIASSYVAKAPADGYTLIVATTNTIGTLPHLIKTTYQLENFAPISAVAFSPLMIVVRKNDTRFNSAKDLIAMAMKSPGKVSVGHSGPGTSNHMSILNMEEAAKLQFNVIPYKGSAPALTDLIGGQLDFVVDQITSSKPFIDGGQLKILAVLARNRDGNFPEVPTLVEQTQIDLEMGTTTGILAPSGTPPEVIQKLNAAIGQVTKEEDFLKRMKSIGSTPLYSTPAAWQEMIAKESANSKKLALSGKIKAE</sequence>
<dbReference type="PANTHER" id="PTHR42928:SF5">
    <property type="entry name" value="BLR1237 PROTEIN"/>
    <property type="match status" value="1"/>
</dbReference>
<dbReference type="SUPFAM" id="SSF53850">
    <property type="entry name" value="Periplasmic binding protein-like II"/>
    <property type="match status" value="1"/>
</dbReference>
<dbReference type="Pfam" id="PF03401">
    <property type="entry name" value="TctC"/>
    <property type="match status" value="1"/>
</dbReference>
<dbReference type="EMBL" id="FWXJ01000001">
    <property type="protein sequence ID" value="SMC30217.1"/>
    <property type="molecule type" value="Genomic_DNA"/>
</dbReference>
<dbReference type="InterPro" id="IPR042100">
    <property type="entry name" value="Bug_dom1"/>
</dbReference>
<organism evidence="3 4">
    <name type="scientific">Polynucleobacter kasalickyi</name>
    <dbReference type="NCBI Taxonomy" id="1938817"/>
    <lineage>
        <taxon>Bacteria</taxon>
        <taxon>Pseudomonadati</taxon>
        <taxon>Pseudomonadota</taxon>
        <taxon>Betaproteobacteria</taxon>
        <taxon>Burkholderiales</taxon>
        <taxon>Burkholderiaceae</taxon>
        <taxon>Polynucleobacter</taxon>
    </lineage>
</organism>
<evidence type="ECO:0000256" key="2">
    <source>
        <dbReference type="SAM" id="Phobius"/>
    </source>
</evidence>
<protein>
    <submittedName>
        <fullName evidence="3">Tripartite-type tricarboxylate transporter, receptor component TctC</fullName>
    </submittedName>
</protein>
<dbReference type="AlphaFoldDB" id="A0A1W1Y247"/>
<accession>A0A1W1Y247</accession>
<dbReference type="PIRSF" id="PIRSF017082">
    <property type="entry name" value="YflP"/>
    <property type="match status" value="1"/>
</dbReference>
<keyword evidence="2" id="KW-0812">Transmembrane</keyword>
<comment type="similarity">
    <text evidence="1">Belongs to the UPF0065 (bug) family.</text>
</comment>
<gene>
    <name evidence="3" type="ORF">SAMN06296008_10194</name>
</gene>
<evidence type="ECO:0000313" key="3">
    <source>
        <dbReference type="EMBL" id="SMC30217.1"/>
    </source>
</evidence>
<dbReference type="RefSeq" id="WP_084281894.1">
    <property type="nucleotide sequence ID" value="NZ_FWXJ01000001.1"/>
</dbReference>
<evidence type="ECO:0000313" key="4">
    <source>
        <dbReference type="Proteomes" id="UP000192708"/>
    </source>
</evidence>
<keyword evidence="4" id="KW-1185">Reference proteome</keyword>
<dbReference type="Gene3D" id="3.40.190.150">
    <property type="entry name" value="Bordetella uptake gene, domain 1"/>
    <property type="match status" value="1"/>
</dbReference>
<reference evidence="3 4" key="1">
    <citation type="submission" date="2017-04" db="EMBL/GenBank/DDBJ databases">
        <authorList>
            <person name="Afonso C.L."/>
            <person name="Miller P.J."/>
            <person name="Scott M.A."/>
            <person name="Spackman E."/>
            <person name="Goraichik I."/>
            <person name="Dimitrov K.M."/>
            <person name="Suarez D.L."/>
            <person name="Swayne D.E."/>
        </authorList>
    </citation>
    <scope>NUCLEOTIDE SEQUENCE [LARGE SCALE GENOMIC DNA]</scope>
    <source>
        <strain evidence="3 4">VK13</strain>
    </source>
</reference>
<name>A0A1W1Y247_9BURK</name>
<dbReference type="CDD" id="cd07012">
    <property type="entry name" value="PBP2_Bug_TTT"/>
    <property type="match status" value="1"/>
</dbReference>